<dbReference type="InterPro" id="IPR000836">
    <property type="entry name" value="PRTase_dom"/>
</dbReference>
<dbReference type="Pfam" id="PF24390">
    <property type="entry name" value="PRTase-CE"/>
    <property type="match status" value="1"/>
</dbReference>
<dbReference type="EMBL" id="FORU01000010">
    <property type="protein sequence ID" value="SFJ58556.1"/>
    <property type="molecule type" value="Genomic_DNA"/>
</dbReference>
<proteinExistence type="inferred from homology"/>
<keyword evidence="4" id="KW-1185">Reference proteome</keyword>
<dbReference type="SUPFAM" id="SSF53271">
    <property type="entry name" value="PRTase-like"/>
    <property type="match status" value="1"/>
</dbReference>
<sequence>MWSSFLNLLFPKLCFGCQEMLLNNEEVICRLCRNSLPLTHHCNMVKNEATRKFYGRIPIEYASSFLYYSKGGIVQNILHHLKYRNQPEISYFLGKMYAQKLLSSPYYKHLDAIIPVPLHKDKLRSRGYNQLNGFAQALSEELKIPIANHLLYKTKNYSSQTKKSIFDRTSKTEEKFEIKYNLEDSNKHYLLIDDILTTGGTIESCAKKILQIPNCKISIACLASTR</sequence>
<evidence type="ECO:0000313" key="3">
    <source>
        <dbReference type="EMBL" id="SFJ58556.1"/>
    </source>
</evidence>
<name>A0A1I3SMA4_9FLAO</name>
<dbReference type="InterPro" id="IPR056920">
    <property type="entry name" value="PRTase-CE"/>
</dbReference>
<feature type="domain" description="PRTase-CE" evidence="2">
    <location>
        <begin position="76"/>
        <end position="225"/>
    </location>
</feature>
<dbReference type="PANTHER" id="PTHR47505:SF1">
    <property type="entry name" value="DNA UTILIZATION PROTEIN YHGH"/>
    <property type="match status" value="1"/>
</dbReference>
<accession>A0A1I3SMA4</accession>
<dbReference type="AlphaFoldDB" id="A0A1I3SMA4"/>
<evidence type="ECO:0000256" key="1">
    <source>
        <dbReference type="ARBA" id="ARBA00008007"/>
    </source>
</evidence>
<dbReference type="InterPro" id="IPR029057">
    <property type="entry name" value="PRTase-like"/>
</dbReference>
<dbReference type="InterPro" id="IPR051910">
    <property type="entry name" value="ComF/GntX_DNA_util-trans"/>
</dbReference>
<gene>
    <name evidence="3" type="ORF">SAMN04487893_110114</name>
</gene>
<dbReference type="PANTHER" id="PTHR47505">
    <property type="entry name" value="DNA UTILIZATION PROTEIN YHGH"/>
    <property type="match status" value="1"/>
</dbReference>
<comment type="similarity">
    <text evidence="1">Belongs to the ComF/GntX family.</text>
</comment>
<dbReference type="STRING" id="1150112.SAMN04487893_110114"/>
<reference evidence="4" key="1">
    <citation type="submission" date="2016-10" db="EMBL/GenBank/DDBJ databases">
        <authorList>
            <person name="Varghese N."/>
            <person name="Submissions S."/>
        </authorList>
    </citation>
    <scope>NUCLEOTIDE SEQUENCE [LARGE SCALE GENOMIC DNA]</scope>
    <source>
        <strain evidence="4">DSM 26542</strain>
    </source>
</reference>
<evidence type="ECO:0000313" key="4">
    <source>
        <dbReference type="Proteomes" id="UP000243887"/>
    </source>
</evidence>
<dbReference type="Proteomes" id="UP000243887">
    <property type="component" value="Unassembled WGS sequence"/>
</dbReference>
<organism evidence="3 4">
    <name type="scientific">Myroides guanonis</name>
    <dbReference type="NCBI Taxonomy" id="1150112"/>
    <lineage>
        <taxon>Bacteria</taxon>
        <taxon>Pseudomonadati</taxon>
        <taxon>Bacteroidota</taxon>
        <taxon>Flavobacteriia</taxon>
        <taxon>Flavobacteriales</taxon>
        <taxon>Flavobacteriaceae</taxon>
        <taxon>Myroides</taxon>
    </lineage>
</organism>
<dbReference type="CDD" id="cd06223">
    <property type="entry name" value="PRTases_typeI"/>
    <property type="match status" value="1"/>
</dbReference>
<evidence type="ECO:0000259" key="2">
    <source>
        <dbReference type="Pfam" id="PF24390"/>
    </source>
</evidence>
<protein>
    <submittedName>
        <fullName evidence="3">ComF family protein</fullName>
    </submittedName>
</protein>
<dbReference type="Gene3D" id="3.40.50.2020">
    <property type="match status" value="1"/>
</dbReference>